<reference evidence="1" key="1">
    <citation type="submission" date="2022-07" db="EMBL/GenBank/DDBJ databases">
        <title>Genome Sequence of Phlebia brevispora.</title>
        <authorList>
            <person name="Buettner E."/>
        </authorList>
    </citation>
    <scope>NUCLEOTIDE SEQUENCE</scope>
    <source>
        <strain evidence="1">MPL23</strain>
    </source>
</reference>
<proteinExistence type="predicted"/>
<dbReference type="Proteomes" id="UP001148662">
    <property type="component" value="Unassembled WGS sequence"/>
</dbReference>
<accession>A0ACC1TCH7</accession>
<organism evidence="1 2">
    <name type="scientific">Phlebia brevispora</name>
    <dbReference type="NCBI Taxonomy" id="194682"/>
    <lineage>
        <taxon>Eukaryota</taxon>
        <taxon>Fungi</taxon>
        <taxon>Dikarya</taxon>
        <taxon>Basidiomycota</taxon>
        <taxon>Agaricomycotina</taxon>
        <taxon>Agaricomycetes</taxon>
        <taxon>Polyporales</taxon>
        <taxon>Meruliaceae</taxon>
        <taxon>Phlebia</taxon>
    </lineage>
</organism>
<comment type="caution">
    <text evidence="1">The sequence shown here is derived from an EMBL/GenBank/DDBJ whole genome shotgun (WGS) entry which is preliminary data.</text>
</comment>
<gene>
    <name evidence="1" type="ORF">NM688_g1041</name>
</gene>
<name>A0ACC1TCH7_9APHY</name>
<evidence type="ECO:0000313" key="2">
    <source>
        <dbReference type="Proteomes" id="UP001148662"/>
    </source>
</evidence>
<keyword evidence="2" id="KW-1185">Reference proteome</keyword>
<sequence length="234" mass="27166">MSPDEEYKLLPSSPVHDLEEPQVRPRQRFSTNIVLRWLLAAQSLMTLALLIAWLRARQPSPHICSQLLYSPAQDAIVYETKKWTMAQNESLAMYSGDPSDEVDKAWDELYADFGLSQLSEEEALYLPNKTIAFPEDPDKYVVILSVFHQLHCVNVLRKVYIATIMQIQPQVILEKFYAKTSQIMWLIAWMFCVRALPIVFDWNDNVQKPIPLMSVAHTCRKWENIADWAEAHKM</sequence>
<dbReference type="EMBL" id="JANHOG010000101">
    <property type="protein sequence ID" value="KAJ3558244.1"/>
    <property type="molecule type" value="Genomic_DNA"/>
</dbReference>
<evidence type="ECO:0000313" key="1">
    <source>
        <dbReference type="EMBL" id="KAJ3558244.1"/>
    </source>
</evidence>
<protein>
    <submittedName>
        <fullName evidence="1">Uncharacterized protein</fullName>
    </submittedName>
</protein>